<reference evidence="1 2" key="1">
    <citation type="submission" date="2019-08" db="EMBL/GenBank/DDBJ databases">
        <title>The genome of the soybean aphid Biotype 1, its phylome, world population structure and adaptation to the North American continent.</title>
        <authorList>
            <person name="Giordano R."/>
            <person name="Donthu R.K."/>
            <person name="Hernandez A.G."/>
            <person name="Wright C.L."/>
            <person name="Zimin A.V."/>
        </authorList>
    </citation>
    <scope>NUCLEOTIDE SEQUENCE [LARGE SCALE GENOMIC DNA]</scope>
    <source>
        <tissue evidence="1">Whole aphids</tissue>
    </source>
</reference>
<protein>
    <submittedName>
        <fullName evidence="1">Uncharacterized protein</fullName>
    </submittedName>
</protein>
<dbReference type="Proteomes" id="UP000475862">
    <property type="component" value="Unassembled WGS sequence"/>
</dbReference>
<gene>
    <name evidence="1" type="ORF">AGLY_017980</name>
</gene>
<feature type="non-terminal residue" evidence="1">
    <location>
        <position position="1"/>
    </location>
</feature>
<proteinExistence type="predicted"/>
<accession>A0A6G0STL6</accession>
<dbReference type="AlphaFoldDB" id="A0A6G0STL6"/>
<sequence>VSIDYKNKRYLYFELYNIKYLQMNKNVVSILIGFNNIPSNISNSPLTNCPPRSNYRKWIVNLSIMAVDQTIRNLVQRNYLQYQVIRTIILNSFGNVYNQMLILILSNLSLTVDNITQINHHVCTLNQQILPLGKTFPNHPFCTSSKNNKPNSVVVTSKNIKSQFSDELTIATRYTKIYSGPKYQSKQLMNFLNNNKYLKSFEDKLLSFLLFIEISKKKKYLEKSKISVVNK</sequence>
<comment type="caution">
    <text evidence="1">The sequence shown here is derived from an EMBL/GenBank/DDBJ whole genome shotgun (WGS) entry which is preliminary data.</text>
</comment>
<name>A0A6G0STL6_APHGL</name>
<evidence type="ECO:0000313" key="1">
    <source>
        <dbReference type="EMBL" id="KAE9521612.1"/>
    </source>
</evidence>
<organism evidence="1 2">
    <name type="scientific">Aphis glycines</name>
    <name type="common">Soybean aphid</name>
    <dbReference type="NCBI Taxonomy" id="307491"/>
    <lineage>
        <taxon>Eukaryota</taxon>
        <taxon>Metazoa</taxon>
        <taxon>Ecdysozoa</taxon>
        <taxon>Arthropoda</taxon>
        <taxon>Hexapoda</taxon>
        <taxon>Insecta</taxon>
        <taxon>Pterygota</taxon>
        <taxon>Neoptera</taxon>
        <taxon>Paraneoptera</taxon>
        <taxon>Hemiptera</taxon>
        <taxon>Sternorrhyncha</taxon>
        <taxon>Aphidomorpha</taxon>
        <taxon>Aphidoidea</taxon>
        <taxon>Aphididae</taxon>
        <taxon>Aphidini</taxon>
        <taxon>Aphis</taxon>
        <taxon>Aphis</taxon>
    </lineage>
</organism>
<dbReference type="EMBL" id="VYZN01002552">
    <property type="protein sequence ID" value="KAE9521612.1"/>
    <property type="molecule type" value="Genomic_DNA"/>
</dbReference>
<evidence type="ECO:0000313" key="2">
    <source>
        <dbReference type="Proteomes" id="UP000475862"/>
    </source>
</evidence>
<keyword evidence="2" id="KW-1185">Reference proteome</keyword>